<dbReference type="Proteomes" id="UP000035963">
    <property type="component" value="Unassembled WGS sequence"/>
</dbReference>
<protein>
    <submittedName>
        <fullName evidence="2">Flavin reductase</fullName>
    </submittedName>
</protein>
<name>A0A0J1D5D9_9BURK</name>
<evidence type="ECO:0000259" key="1">
    <source>
        <dbReference type="Pfam" id="PF13460"/>
    </source>
</evidence>
<dbReference type="PANTHER" id="PTHR15020:SF50">
    <property type="entry name" value="UPF0659 PROTEIN YMR090W"/>
    <property type="match status" value="1"/>
</dbReference>
<reference evidence="2 3" key="1">
    <citation type="journal article" date="2015" name="Genome Announc.">
        <title>Draft Genome Sequence of Burkholderia sp. Strain PML1(12), an Ectomycorrhizosphere-Inhabiting Bacterium with Effective Mineral-Weathering Ability.</title>
        <authorList>
            <person name="Uroz S."/>
            <person name="Oger P."/>
        </authorList>
    </citation>
    <scope>NUCLEOTIDE SEQUENCE [LARGE SCALE GENOMIC DNA]</scope>
    <source>
        <strain evidence="3">PML1(12)</strain>
    </source>
</reference>
<dbReference type="SUPFAM" id="SSF51735">
    <property type="entry name" value="NAD(P)-binding Rossmann-fold domains"/>
    <property type="match status" value="1"/>
</dbReference>
<proteinExistence type="predicted"/>
<dbReference type="InterPro" id="IPR016040">
    <property type="entry name" value="NAD(P)-bd_dom"/>
</dbReference>
<feature type="domain" description="NAD(P)-binding" evidence="1">
    <location>
        <begin position="19"/>
        <end position="208"/>
    </location>
</feature>
<keyword evidence="3" id="KW-1185">Reference proteome</keyword>
<evidence type="ECO:0000313" key="2">
    <source>
        <dbReference type="EMBL" id="KLU27919.1"/>
    </source>
</evidence>
<dbReference type="CDD" id="cd05244">
    <property type="entry name" value="BVR-B_like_SDR_a"/>
    <property type="match status" value="1"/>
</dbReference>
<organism evidence="2 3">
    <name type="scientific">Caballeronia mineralivorans PML1(12)</name>
    <dbReference type="NCBI Taxonomy" id="908627"/>
    <lineage>
        <taxon>Bacteria</taxon>
        <taxon>Pseudomonadati</taxon>
        <taxon>Pseudomonadota</taxon>
        <taxon>Betaproteobacteria</taxon>
        <taxon>Burkholderiales</taxon>
        <taxon>Burkholderiaceae</taxon>
        <taxon>Caballeronia</taxon>
    </lineage>
</organism>
<evidence type="ECO:0000313" key="3">
    <source>
        <dbReference type="Proteomes" id="UP000035963"/>
    </source>
</evidence>
<dbReference type="Pfam" id="PF13460">
    <property type="entry name" value="NAD_binding_10"/>
    <property type="match status" value="1"/>
</dbReference>
<dbReference type="PANTHER" id="PTHR15020">
    <property type="entry name" value="FLAVIN REDUCTASE-RELATED"/>
    <property type="match status" value="1"/>
</dbReference>
<dbReference type="AlphaFoldDB" id="A0A0J1D5D9"/>
<dbReference type="InterPro" id="IPR036291">
    <property type="entry name" value="NAD(P)-bd_dom_sf"/>
</dbReference>
<sequence length="221" mass="23656">MRRSYQQLSRSTMKVLVLGATGGTGRLIVHDALEKGHSVVALVRSKARAPDFPGADLIEGDACDEGALMRALKGCDAVVSSLGTGISPFSEVSVLTEATRALLPAMARSGVRRLICISALGVGDSRGHGGFVFDRLFQPLLLRHAYTDKGRQEAAIRASSLDWVIVRPAMLTNDPARGSVRAIVDLAGVNGGKIARTDVARFVVEQLATNIWLKRTPVLLW</sequence>
<comment type="caution">
    <text evidence="2">The sequence shown here is derived from an EMBL/GenBank/DDBJ whole genome shotgun (WGS) entry which is preliminary data.</text>
</comment>
<accession>A0A0J1D5D9</accession>
<dbReference type="Gene3D" id="3.40.50.720">
    <property type="entry name" value="NAD(P)-binding Rossmann-like Domain"/>
    <property type="match status" value="1"/>
</dbReference>
<gene>
    <name evidence="2" type="ORF">EOS_02170</name>
</gene>
<dbReference type="EMBL" id="AEJF01000010">
    <property type="protein sequence ID" value="KLU27919.1"/>
    <property type="molecule type" value="Genomic_DNA"/>
</dbReference>
<dbReference type="PATRIC" id="fig|908627.4.peg.471"/>